<gene>
    <name evidence="1" type="ORF">TM448A00882_0018</name>
    <name evidence="2" type="ORF">TM448B00508_0044</name>
</gene>
<dbReference type="EMBL" id="MT144077">
    <property type="protein sequence ID" value="QJA48263.1"/>
    <property type="molecule type" value="Genomic_DNA"/>
</dbReference>
<evidence type="ECO:0000313" key="2">
    <source>
        <dbReference type="EMBL" id="QJH95730.1"/>
    </source>
</evidence>
<dbReference type="AlphaFoldDB" id="A0A6H1ZK14"/>
<proteinExistence type="predicted"/>
<dbReference type="EMBL" id="MT144627">
    <property type="protein sequence ID" value="QJH95730.1"/>
    <property type="molecule type" value="Genomic_DNA"/>
</dbReference>
<dbReference type="PROSITE" id="PS51257">
    <property type="entry name" value="PROKAR_LIPOPROTEIN"/>
    <property type="match status" value="1"/>
</dbReference>
<organism evidence="1">
    <name type="scientific">viral metagenome</name>
    <dbReference type="NCBI Taxonomy" id="1070528"/>
    <lineage>
        <taxon>unclassified sequences</taxon>
        <taxon>metagenomes</taxon>
        <taxon>organismal metagenomes</taxon>
    </lineage>
</organism>
<accession>A0A6H1ZK14</accession>
<name>A0A6H1ZK14_9ZZZZ</name>
<evidence type="ECO:0000313" key="1">
    <source>
        <dbReference type="EMBL" id="QJA48263.1"/>
    </source>
</evidence>
<reference evidence="1" key="1">
    <citation type="submission" date="2020-03" db="EMBL/GenBank/DDBJ databases">
        <title>The deep terrestrial virosphere.</title>
        <authorList>
            <person name="Holmfeldt K."/>
            <person name="Nilsson E."/>
            <person name="Simone D."/>
            <person name="Lopez-Fernandez M."/>
            <person name="Wu X."/>
            <person name="de Brujin I."/>
            <person name="Lundin D."/>
            <person name="Andersson A."/>
            <person name="Bertilsson S."/>
            <person name="Dopson M."/>
        </authorList>
    </citation>
    <scope>NUCLEOTIDE SEQUENCE</scope>
    <source>
        <strain evidence="1">TM448A00882</strain>
        <strain evidence="2">TM448B00508</strain>
    </source>
</reference>
<protein>
    <submittedName>
        <fullName evidence="1">Putative primase</fullName>
    </submittedName>
</protein>
<sequence>MGERQLKGSWISNYLAFTSETEFPISYHMWVACAVLGAVTERRLWLPWHPYTIVPNLYVMLVGPSAIGKSSAADIGITLLRSMRNRISILRDRITPEALIVAIKECETPVVGIGKKSIQLASPLLVYASELSTLISETRFLRDIVTIITGLYSTPFFEYTLKSESIEIINPFLSFIGCSTPVWLQRALSKETLEGGFAGRMCFVWADKPAKLISRPVVDPTLYVLQENLVMDLEHIKTLRGPMTTTKEFDADWDHWYHEYMGQVFDPEPEEAGMHGRRRATLLKLCMILSIAENDDLIITDSHLRLALQFTKILDDSYPLVMNCMGGGETSKAATYVLGHIEAAGRIKRAELLRKVAWRRDIDTLTLAKILQNLYDQQLIEMDPRNPTTIIYRRPAVMPI</sequence>